<proteinExistence type="predicted"/>
<dbReference type="EMBL" id="AP008217">
    <property type="protein sequence ID" value="BAF27906.1"/>
    <property type="molecule type" value="Genomic_DNA"/>
</dbReference>
<dbReference type="Proteomes" id="UP000000763">
    <property type="component" value="Chromosome 11"/>
</dbReference>
<organism evidence="2 3">
    <name type="scientific">Oryza sativa subsp. japonica</name>
    <name type="common">Rice</name>
    <dbReference type="NCBI Taxonomy" id="39947"/>
    <lineage>
        <taxon>Eukaryota</taxon>
        <taxon>Viridiplantae</taxon>
        <taxon>Streptophyta</taxon>
        <taxon>Embryophyta</taxon>
        <taxon>Tracheophyta</taxon>
        <taxon>Spermatophyta</taxon>
        <taxon>Magnoliopsida</taxon>
        <taxon>Liliopsida</taxon>
        <taxon>Poales</taxon>
        <taxon>Poaceae</taxon>
        <taxon>BOP clade</taxon>
        <taxon>Oryzoideae</taxon>
        <taxon>Oryzeae</taxon>
        <taxon>Oryzinae</taxon>
        <taxon>Oryza</taxon>
        <taxon>Oryza sativa</taxon>
    </lineage>
</organism>
<name>A0A0N7KSN3_ORYSJ</name>
<dbReference type="OMA" id="FLAKWYS"/>
<sequence length="83" mass="9325">MSSDVPGYFVGRPMNQAEPAKEQQQGADEQRPATNAQIPGDYFVGRPANPQQPPSQPPRAQERSSFLAKWYSNLFFENRTTIV</sequence>
<feature type="region of interest" description="Disordered" evidence="1">
    <location>
        <begin position="1"/>
        <end position="64"/>
    </location>
</feature>
<protein>
    <submittedName>
        <fullName evidence="2">Os11g0227000 protein</fullName>
    </submittedName>
</protein>
<gene>
    <name evidence="2" type="ordered locus">Os11g0227000</name>
</gene>
<dbReference type="KEGG" id="dosa:Os11g0227000"/>
<evidence type="ECO:0000313" key="3">
    <source>
        <dbReference type="Proteomes" id="UP000000763"/>
    </source>
</evidence>
<evidence type="ECO:0000256" key="1">
    <source>
        <dbReference type="SAM" id="MobiDB-lite"/>
    </source>
</evidence>
<dbReference type="Gramene" id="Os11t0227000-01">
    <property type="protein sequence ID" value="Os11t0227000-01"/>
    <property type="gene ID" value="Os11g0227000"/>
</dbReference>
<reference evidence="2 3" key="1">
    <citation type="journal article" date="2005" name="Nature">
        <title>The map-based sequence of the rice genome.</title>
        <authorList>
            <consortium name="International rice genome sequencing project (IRGSP)"/>
            <person name="Matsumoto T."/>
            <person name="Wu J."/>
            <person name="Kanamori H."/>
            <person name="Katayose Y."/>
            <person name="Fujisawa M."/>
            <person name="Namiki N."/>
            <person name="Mizuno H."/>
            <person name="Yamamoto K."/>
            <person name="Antonio B.A."/>
            <person name="Baba T."/>
            <person name="Sakata K."/>
            <person name="Nagamura Y."/>
            <person name="Aoki H."/>
            <person name="Arikawa K."/>
            <person name="Arita K."/>
            <person name="Bito T."/>
            <person name="Chiden Y."/>
            <person name="Fujitsuka N."/>
            <person name="Fukunaka R."/>
            <person name="Hamada M."/>
            <person name="Harada C."/>
            <person name="Hayashi A."/>
            <person name="Hijishita S."/>
            <person name="Honda M."/>
            <person name="Hosokawa S."/>
            <person name="Ichikawa Y."/>
            <person name="Idonuma A."/>
            <person name="Iijima M."/>
            <person name="Ikeda M."/>
            <person name="Ikeno M."/>
            <person name="Ito K."/>
            <person name="Ito S."/>
            <person name="Ito T."/>
            <person name="Ito Y."/>
            <person name="Ito Y."/>
            <person name="Iwabuchi A."/>
            <person name="Kamiya K."/>
            <person name="Karasawa W."/>
            <person name="Kurita K."/>
            <person name="Katagiri S."/>
            <person name="Kikuta A."/>
            <person name="Kobayashi H."/>
            <person name="Kobayashi N."/>
            <person name="Machita K."/>
            <person name="Maehara T."/>
            <person name="Masukawa M."/>
            <person name="Mizubayashi T."/>
            <person name="Mukai Y."/>
            <person name="Nagasaki H."/>
            <person name="Nagata Y."/>
            <person name="Naito S."/>
            <person name="Nakashima M."/>
            <person name="Nakama Y."/>
            <person name="Nakamichi Y."/>
            <person name="Nakamura M."/>
            <person name="Meguro A."/>
            <person name="Negishi M."/>
            <person name="Ohta I."/>
            <person name="Ohta T."/>
            <person name="Okamoto M."/>
            <person name="Ono N."/>
            <person name="Saji S."/>
            <person name="Sakaguchi M."/>
            <person name="Sakai K."/>
            <person name="Shibata M."/>
            <person name="Shimokawa T."/>
            <person name="Song J."/>
            <person name="Takazaki Y."/>
            <person name="Terasawa K."/>
            <person name="Tsugane M."/>
            <person name="Tsuji K."/>
            <person name="Ueda S."/>
            <person name="Waki K."/>
            <person name="Yamagata H."/>
            <person name="Yamamoto M."/>
            <person name="Yamamoto S."/>
            <person name="Yamane H."/>
            <person name="Yoshiki S."/>
            <person name="Yoshihara R."/>
            <person name="Yukawa K."/>
            <person name="Zhong H."/>
            <person name="Yano M."/>
            <person name="Yuan Q."/>
            <person name="Ouyang S."/>
            <person name="Liu J."/>
            <person name="Jones K.M."/>
            <person name="Gansberger K."/>
            <person name="Moffat K."/>
            <person name="Hill J."/>
            <person name="Bera J."/>
            <person name="Fadrosh D."/>
            <person name="Jin S."/>
            <person name="Johri S."/>
            <person name="Kim M."/>
            <person name="Overton L."/>
            <person name="Reardon M."/>
            <person name="Tsitrin T."/>
            <person name="Vuong H."/>
            <person name="Weaver B."/>
            <person name="Ciecko A."/>
            <person name="Tallon L."/>
            <person name="Jackson J."/>
            <person name="Pai G."/>
            <person name="Aken S.V."/>
            <person name="Utterback T."/>
            <person name="Reidmuller S."/>
            <person name="Feldblyum T."/>
            <person name="Hsiao J."/>
            <person name="Zismann V."/>
            <person name="Iobst S."/>
            <person name="de Vazeille A.R."/>
            <person name="Buell C.R."/>
            <person name="Ying K."/>
            <person name="Li Y."/>
            <person name="Lu T."/>
            <person name="Huang Y."/>
            <person name="Zhao Q."/>
            <person name="Feng Q."/>
            <person name="Zhang L."/>
            <person name="Zhu J."/>
            <person name="Weng Q."/>
            <person name="Mu J."/>
            <person name="Lu Y."/>
            <person name="Fan D."/>
            <person name="Liu Y."/>
            <person name="Guan J."/>
            <person name="Zhang Y."/>
            <person name="Yu S."/>
            <person name="Liu X."/>
            <person name="Zhang Y."/>
            <person name="Hong G."/>
            <person name="Han B."/>
            <person name="Choisne N."/>
            <person name="Demange N."/>
            <person name="Orjeda G."/>
            <person name="Samain S."/>
            <person name="Cattolico L."/>
            <person name="Pelletier E."/>
            <person name="Couloux A."/>
            <person name="Segurens B."/>
            <person name="Wincker P."/>
            <person name="D'Hont A."/>
            <person name="Scarpelli C."/>
            <person name="Weissenbach J."/>
            <person name="Salanoubat M."/>
            <person name="Quetier F."/>
            <person name="Yu Y."/>
            <person name="Kim H.R."/>
            <person name="Rambo T."/>
            <person name="Currie J."/>
            <person name="Collura K."/>
            <person name="Luo M."/>
            <person name="Yang T."/>
            <person name="Ammiraju J.S.S."/>
            <person name="Engler F."/>
            <person name="Soderlund C."/>
            <person name="Wing R.A."/>
            <person name="Palmer L.E."/>
            <person name="de la Bastide M."/>
            <person name="Spiegel L."/>
            <person name="Nascimento L."/>
            <person name="Zutavern T."/>
            <person name="O'Shaughnessy A."/>
            <person name="Dike S."/>
            <person name="Dedhia N."/>
            <person name="Preston R."/>
            <person name="Balija V."/>
            <person name="McCombie W.R."/>
            <person name="Chow T."/>
            <person name="Chen H."/>
            <person name="Chung M."/>
            <person name="Chen C."/>
            <person name="Shaw J."/>
            <person name="Wu H."/>
            <person name="Hsiao K."/>
            <person name="Chao Y."/>
            <person name="Chu M."/>
            <person name="Cheng C."/>
            <person name="Hour A."/>
            <person name="Lee P."/>
            <person name="Lin S."/>
            <person name="Lin Y."/>
            <person name="Liou J."/>
            <person name="Liu S."/>
            <person name="Hsing Y."/>
            <person name="Raghuvanshi S."/>
            <person name="Mohanty A."/>
            <person name="Bharti A.K."/>
            <person name="Gaur A."/>
            <person name="Gupta V."/>
            <person name="Kumar D."/>
            <person name="Ravi V."/>
            <person name="Vij S."/>
            <person name="Kapur A."/>
            <person name="Khurana P."/>
            <person name="Khurana P."/>
            <person name="Khurana J.P."/>
            <person name="Tyagi A.K."/>
            <person name="Gaikwad K."/>
            <person name="Singh A."/>
            <person name="Dalal V."/>
            <person name="Srivastava S."/>
            <person name="Dixit A."/>
            <person name="Pal A.K."/>
            <person name="Ghazi I.A."/>
            <person name="Yadav M."/>
            <person name="Pandit A."/>
            <person name="Bhargava A."/>
            <person name="Sureshbabu K."/>
            <person name="Batra K."/>
            <person name="Sharma T.R."/>
            <person name="Mohapatra T."/>
            <person name="Singh N.K."/>
            <person name="Messing J."/>
            <person name="Nelson A.B."/>
            <person name="Fuks G."/>
            <person name="Kavchok S."/>
            <person name="Keizer G."/>
            <person name="Linton E."/>
            <person name="Llaca V."/>
            <person name="Song R."/>
            <person name="Tanyolac B."/>
            <person name="Young S."/>
            <person name="Ho-Il K."/>
            <person name="Hahn J.H."/>
            <person name="Sangsakoo G."/>
            <person name="Vanavichit A."/>
            <person name="de Mattos Luiz.A.T."/>
            <person name="Zimmer P.D."/>
            <person name="Malone G."/>
            <person name="Dellagostin O."/>
            <person name="de Oliveira A.C."/>
            <person name="Bevan M."/>
            <person name="Bancroft I."/>
            <person name="Minx P."/>
            <person name="Cordum H."/>
            <person name="Wilson R."/>
            <person name="Cheng Z."/>
            <person name="Jin W."/>
            <person name="Jiang J."/>
            <person name="Leong S.A."/>
            <person name="Iwama H."/>
            <person name="Gojobori T."/>
            <person name="Itoh T."/>
            <person name="Niimura Y."/>
            <person name="Fujii Y."/>
            <person name="Habara T."/>
            <person name="Sakai H."/>
            <person name="Sato Y."/>
            <person name="Wilson G."/>
            <person name="Kumar K."/>
            <person name="McCouch S."/>
            <person name="Juretic N."/>
            <person name="Hoen D."/>
            <person name="Wright S."/>
            <person name="Bruskiewich R."/>
            <person name="Bureau T."/>
            <person name="Miyao A."/>
            <person name="Hirochika H."/>
            <person name="Nishikawa T."/>
            <person name="Kadowaki K."/>
            <person name="Sugiura M."/>
            <person name="Burr B."/>
            <person name="Sasaki T."/>
        </authorList>
    </citation>
    <scope>NUCLEOTIDE SEQUENCE [LARGE SCALE GENOMIC DNA]</scope>
    <source>
        <strain evidence="3">cv. Nipponbare</strain>
    </source>
</reference>
<reference evidence="3" key="2">
    <citation type="journal article" date="2008" name="Nucleic Acids Res.">
        <title>The rice annotation project database (RAP-DB): 2008 update.</title>
        <authorList>
            <consortium name="The rice annotation project (RAP)"/>
        </authorList>
    </citation>
    <scope>GENOME REANNOTATION</scope>
    <source>
        <strain evidence="3">cv. Nipponbare</strain>
    </source>
</reference>
<accession>A0A0N7KSN3</accession>
<evidence type="ECO:0000313" key="2">
    <source>
        <dbReference type="EMBL" id="BAF27906.1"/>
    </source>
</evidence>
<feature type="compositionally biased region" description="Polar residues" evidence="1">
    <location>
        <begin position="22"/>
        <end position="37"/>
    </location>
</feature>
<dbReference type="AlphaFoldDB" id="A0A0N7KSN3"/>